<evidence type="ECO:0000256" key="1">
    <source>
        <dbReference type="SAM" id="MobiDB-lite"/>
    </source>
</evidence>
<feature type="compositionally biased region" description="Basic and acidic residues" evidence="1">
    <location>
        <begin position="271"/>
        <end position="281"/>
    </location>
</feature>
<accession>A0A177A9C0</accession>
<dbReference type="OrthoDB" id="512920at2759"/>
<sequence>MRARSAKQQFPVAAWVKQLENLQSSAINTHVKEVERGGPRSGLSLPLPGRRSRGNSGTYSRPVSGTYSRPVSGMYSRSASMDATPAGGNSPPLHPVYFNPDNSMPSTASASQITLNQSDFDRRGSPLDLGDDDNDLRDGRDRDSLISDPSKPVSLLSRDIPTPTEAEDGPSRDEGDGLLGNQARTRDGLGIHYQSRSRPVSMLSLNTVVGDKKDFLLQKVDPDFTDSKGEYYKAFEGKLADLSAGNSEDALCIEDYLVKSEREWYSDFKNSKLGRSSDRSRSGSRSRSRSRSRNRSNSGSSVLTKKNRASPTPVLYDGEHEAYNMGDDDDEWLLGQDYKPPTGVMYLVQRRIGDWPVYSFVLAFGQIMAANSYQVTLLSGTTSSASIVYATGAIYIIFSVIWRILFRKAASVYVLSVPFIFYGSAFFLLGLVPVANSSKIAQTWLENIATGLYAAASPSGSIFFALNFGDEGGSPIKSWVFRACVIQGSQQIYVVALWAWGNYQNNILGTGAALSDSMITTTSLKFTGIMIPIACLIWGIGALCYFGLPSYYRQAPGHVPSFYKAIMRRNIVIWFFIVIIIQNYFLSASTGRNWQYLWSSNAAKIYQIALLAVFFFIIVWALFLLLFAKLSHAHSWILPLFAIGLIAPRWAQIFWATSNIGILLPWTGSPLASALVSRSLWLWLGVIDAFQGVGFGMILLQTLTGCISRTRLLERKSLGPWQQW</sequence>
<gene>
    <name evidence="4" type="primary">AGS1_1</name>
    <name evidence="4" type="ORF">VC83_05475</name>
</gene>
<evidence type="ECO:0000256" key="2">
    <source>
        <dbReference type="SAM" id="Phobius"/>
    </source>
</evidence>
<dbReference type="PANTHER" id="PTHR47182:SF2">
    <property type="entry name" value="CELL WALL ALPHA-1,3-GLUCAN SYNTHASE AGS1"/>
    <property type="match status" value="1"/>
</dbReference>
<evidence type="ECO:0000259" key="3">
    <source>
        <dbReference type="Pfam" id="PF26127"/>
    </source>
</evidence>
<dbReference type="GO" id="GO:0047657">
    <property type="term" value="F:alpha-1,3-glucan synthase activity"/>
    <property type="evidence" value="ECO:0007669"/>
    <property type="project" value="TreeGrafter"/>
</dbReference>
<feature type="transmembrane region" description="Helical" evidence="2">
    <location>
        <begin position="526"/>
        <end position="548"/>
    </location>
</feature>
<feature type="compositionally biased region" description="Polar residues" evidence="1">
    <location>
        <begin position="100"/>
        <end position="118"/>
    </location>
</feature>
<dbReference type="PANTHER" id="PTHR47182">
    <property type="entry name" value="CELL WALL ALPHA-1,3-GLUCAN SYNTHASE AGS1-RELATED"/>
    <property type="match status" value="1"/>
</dbReference>
<feature type="region of interest" description="Disordered" evidence="1">
    <location>
        <begin position="30"/>
        <end position="183"/>
    </location>
</feature>
<keyword evidence="2" id="KW-0472">Membrane</keyword>
<dbReference type="eggNOG" id="ENOG502QSGC">
    <property type="taxonomic scope" value="Eukaryota"/>
</dbReference>
<keyword evidence="2" id="KW-0812">Transmembrane</keyword>
<evidence type="ECO:0000313" key="4">
    <source>
        <dbReference type="EMBL" id="OAF57871.1"/>
    </source>
</evidence>
<feature type="compositionally biased region" description="Polar residues" evidence="1">
    <location>
        <begin position="54"/>
        <end position="81"/>
    </location>
</feature>
<name>A0A177A9C0_9PEZI</name>
<dbReference type="AlphaFoldDB" id="A0A177A9C0"/>
<dbReference type="RefSeq" id="XP_024323157.1">
    <property type="nucleotide sequence ID" value="XM_024469097.1"/>
</dbReference>
<dbReference type="Pfam" id="PF26127">
    <property type="entry name" value="12TM_Mok13"/>
    <property type="match status" value="1"/>
</dbReference>
<feature type="region of interest" description="Disordered" evidence="1">
    <location>
        <begin position="271"/>
        <end position="317"/>
    </location>
</feature>
<feature type="transmembrane region" description="Helical" evidence="2">
    <location>
        <begin position="412"/>
        <end position="435"/>
    </location>
</feature>
<feature type="transmembrane region" description="Helical" evidence="2">
    <location>
        <begin position="355"/>
        <end position="375"/>
    </location>
</feature>
<dbReference type="VEuPathDB" id="FungiDB:GMDG_04690"/>
<dbReference type="GO" id="GO:0070600">
    <property type="term" value="P:fungal-type cell wall (1-&gt;3)-alpha-glucan biosynthetic process"/>
    <property type="evidence" value="ECO:0007669"/>
    <property type="project" value="TreeGrafter"/>
</dbReference>
<feature type="transmembrane region" description="Helical" evidence="2">
    <location>
        <begin position="680"/>
        <end position="707"/>
    </location>
</feature>
<feature type="transmembrane region" description="Helical" evidence="2">
    <location>
        <begin position="605"/>
        <end position="628"/>
    </location>
</feature>
<dbReference type="EMBL" id="KV441398">
    <property type="protein sequence ID" value="OAF57871.1"/>
    <property type="molecule type" value="Genomic_DNA"/>
</dbReference>
<feature type="transmembrane region" description="Helical" evidence="2">
    <location>
        <begin position="569"/>
        <end position="585"/>
    </location>
</feature>
<feature type="transmembrane region" description="Helical" evidence="2">
    <location>
        <begin position="387"/>
        <end position="405"/>
    </location>
</feature>
<proteinExistence type="predicted"/>
<protein>
    <submittedName>
        <fullName evidence="4">Cell wall alpha-1,3-glucan synthase ags1</fullName>
    </submittedName>
</protein>
<organism evidence="4">
    <name type="scientific">Pseudogymnoascus destructans</name>
    <dbReference type="NCBI Taxonomy" id="655981"/>
    <lineage>
        <taxon>Eukaryota</taxon>
        <taxon>Fungi</taxon>
        <taxon>Dikarya</taxon>
        <taxon>Ascomycota</taxon>
        <taxon>Pezizomycotina</taxon>
        <taxon>Leotiomycetes</taxon>
        <taxon>Thelebolales</taxon>
        <taxon>Thelebolaceae</taxon>
        <taxon>Pseudogymnoascus</taxon>
    </lineage>
</organism>
<dbReference type="InterPro" id="IPR058655">
    <property type="entry name" value="Mok11-14/Ags1-like"/>
</dbReference>
<feature type="compositionally biased region" description="Basic residues" evidence="1">
    <location>
        <begin position="282"/>
        <end position="294"/>
    </location>
</feature>
<feature type="domain" description="Cell wall alpha-1,3-glucan synthase Mok11-14/Ags1-like transmembrane" evidence="3">
    <location>
        <begin position="347"/>
        <end position="705"/>
    </location>
</feature>
<dbReference type="GeneID" id="36288541"/>
<keyword evidence="2" id="KW-1133">Transmembrane helix</keyword>
<feature type="compositionally biased region" description="Basic and acidic residues" evidence="1">
    <location>
        <begin position="136"/>
        <end position="145"/>
    </location>
</feature>
<dbReference type="InterPro" id="IPR058654">
    <property type="entry name" value="Mok11-14/Ags1-like_TM"/>
</dbReference>
<feature type="transmembrane region" description="Helical" evidence="2">
    <location>
        <begin position="640"/>
        <end position="668"/>
    </location>
</feature>
<dbReference type="Proteomes" id="UP000077154">
    <property type="component" value="Unassembled WGS sequence"/>
</dbReference>
<reference evidence="4" key="1">
    <citation type="submission" date="2016-03" db="EMBL/GenBank/DDBJ databases">
        <title>Updated assembly of Pseudogymnoascus destructans, the fungus causing white-nose syndrome of bats.</title>
        <authorList>
            <person name="Palmer J.M."/>
            <person name="Drees K.P."/>
            <person name="Foster J.T."/>
            <person name="Lindner D.L."/>
        </authorList>
    </citation>
    <scope>NUCLEOTIDE SEQUENCE [LARGE SCALE GENOMIC DNA]</scope>
    <source>
        <strain evidence="4">20631-21</strain>
    </source>
</reference>
<dbReference type="GO" id="GO:0009277">
    <property type="term" value="C:fungal-type cell wall"/>
    <property type="evidence" value="ECO:0007669"/>
    <property type="project" value="TreeGrafter"/>
</dbReference>